<evidence type="ECO:0000313" key="3">
    <source>
        <dbReference type="Proteomes" id="UP000838878"/>
    </source>
</evidence>
<feature type="non-terminal residue" evidence="2">
    <location>
        <position position="477"/>
    </location>
</feature>
<feature type="compositionally biased region" description="Basic residues" evidence="1">
    <location>
        <begin position="140"/>
        <end position="149"/>
    </location>
</feature>
<organism evidence="2 3">
    <name type="scientific">Brenthis ino</name>
    <name type="common">lesser marbled fritillary</name>
    <dbReference type="NCBI Taxonomy" id="405034"/>
    <lineage>
        <taxon>Eukaryota</taxon>
        <taxon>Metazoa</taxon>
        <taxon>Ecdysozoa</taxon>
        <taxon>Arthropoda</taxon>
        <taxon>Hexapoda</taxon>
        <taxon>Insecta</taxon>
        <taxon>Pterygota</taxon>
        <taxon>Neoptera</taxon>
        <taxon>Endopterygota</taxon>
        <taxon>Lepidoptera</taxon>
        <taxon>Glossata</taxon>
        <taxon>Ditrysia</taxon>
        <taxon>Papilionoidea</taxon>
        <taxon>Nymphalidae</taxon>
        <taxon>Heliconiinae</taxon>
        <taxon>Argynnini</taxon>
        <taxon>Brenthis</taxon>
    </lineage>
</organism>
<dbReference type="AlphaFoldDB" id="A0A8J9YLK9"/>
<proteinExistence type="predicted"/>
<dbReference type="Proteomes" id="UP000838878">
    <property type="component" value="Chromosome 9"/>
</dbReference>
<dbReference type="EMBL" id="OV170229">
    <property type="protein sequence ID" value="CAH0731160.1"/>
    <property type="molecule type" value="Genomic_DNA"/>
</dbReference>
<keyword evidence="3" id="KW-1185">Reference proteome</keyword>
<feature type="compositionally biased region" description="Polar residues" evidence="1">
    <location>
        <begin position="113"/>
        <end position="135"/>
    </location>
</feature>
<gene>
    <name evidence="2" type="ORF">BINO364_LOCUS16065</name>
</gene>
<feature type="region of interest" description="Disordered" evidence="1">
    <location>
        <begin position="113"/>
        <end position="158"/>
    </location>
</feature>
<name>A0A8J9YLK9_9NEOP</name>
<sequence length="477" mass="56144">MILYGIPLIFSYADLILGIDLEIQGIIDLGPKWSYKYKVSPLRHLELTTKNSNLTKLLYVSKEKKLRKDKQNKSENELRYKQTLNNENLSYDSENTLRNKFPDTMNKENVFSKYTKSGNNSRSTPIYSEDSVSTNEQIEKKKKHSKKYKKSEQKHKEDKLNIKTRLRQSKVKDDTKIHNYTIHIFKQSLKIFENFKKMTDSLQIQRKINKLQNDFEDRFNIFLKQNEEYGLRTNLATHKVILNTIDTANKMMQRCLNYLSKDETVNRHLGKGYLFQKELNKQSEIEYIHACTKLGVCRTNDDYIQFIINILTTILHADDSKIKQASDALTEIVKTSDFSKIIDIQAESKLSKSMTEIESWDSFVTKAMFLIFRNVLINRNKPIFIMDVVDKDVARKTVALLHLIDIINKQMNNIQNKNKWREIEKQMEEWKEGNRQDVQTILERIIKQLAEELAKSDYETKQNINNNIKSISAKMVP</sequence>
<evidence type="ECO:0000256" key="1">
    <source>
        <dbReference type="SAM" id="MobiDB-lite"/>
    </source>
</evidence>
<protein>
    <submittedName>
        <fullName evidence="2">Uncharacterized protein</fullName>
    </submittedName>
</protein>
<evidence type="ECO:0000313" key="2">
    <source>
        <dbReference type="EMBL" id="CAH0731160.1"/>
    </source>
</evidence>
<accession>A0A8J9YLK9</accession>
<reference evidence="2" key="1">
    <citation type="submission" date="2021-12" db="EMBL/GenBank/DDBJ databases">
        <authorList>
            <person name="Martin H S."/>
        </authorList>
    </citation>
    <scope>NUCLEOTIDE SEQUENCE</scope>
</reference>
<dbReference type="OrthoDB" id="7431570at2759"/>